<feature type="transmembrane region" description="Helical" evidence="6">
    <location>
        <begin position="252"/>
        <end position="280"/>
    </location>
</feature>
<evidence type="ECO:0000256" key="1">
    <source>
        <dbReference type="ARBA" id="ARBA00004651"/>
    </source>
</evidence>
<feature type="transmembrane region" description="Helical" evidence="6">
    <location>
        <begin position="300"/>
        <end position="317"/>
    </location>
</feature>
<dbReference type="RefSeq" id="WP_122912612.1">
    <property type="nucleotide sequence ID" value="NZ_RHHT01000010.1"/>
</dbReference>
<feature type="transmembrane region" description="Helical" evidence="6">
    <location>
        <begin position="127"/>
        <end position="143"/>
    </location>
</feature>
<proteinExistence type="predicted"/>
<dbReference type="Pfam" id="PF01943">
    <property type="entry name" value="Polysacc_synt"/>
    <property type="match status" value="1"/>
</dbReference>
<organism evidence="7 8">
    <name type="scientific">Brevibacillus panacihumi</name>
    <dbReference type="NCBI Taxonomy" id="497735"/>
    <lineage>
        <taxon>Bacteria</taxon>
        <taxon>Bacillati</taxon>
        <taxon>Bacillota</taxon>
        <taxon>Bacilli</taxon>
        <taxon>Bacillales</taxon>
        <taxon>Paenibacillaceae</taxon>
        <taxon>Brevibacillus</taxon>
    </lineage>
</organism>
<dbReference type="GO" id="GO:0005886">
    <property type="term" value="C:plasma membrane"/>
    <property type="evidence" value="ECO:0007669"/>
    <property type="project" value="UniProtKB-SubCell"/>
</dbReference>
<feature type="transmembrane region" description="Helical" evidence="6">
    <location>
        <begin position="471"/>
        <end position="493"/>
    </location>
</feature>
<feature type="transmembrane region" description="Helical" evidence="6">
    <location>
        <begin position="407"/>
        <end position="426"/>
    </location>
</feature>
<dbReference type="PANTHER" id="PTHR30250">
    <property type="entry name" value="PST FAMILY PREDICTED COLANIC ACID TRANSPORTER"/>
    <property type="match status" value="1"/>
</dbReference>
<dbReference type="InterPro" id="IPR002797">
    <property type="entry name" value="Polysacc_synth"/>
</dbReference>
<evidence type="ECO:0000313" key="8">
    <source>
        <dbReference type="Proteomes" id="UP000281915"/>
    </source>
</evidence>
<dbReference type="Proteomes" id="UP000281915">
    <property type="component" value="Unassembled WGS sequence"/>
</dbReference>
<feature type="transmembrane region" description="Helical" evidence="6">
    <location>
        <begin position="9"/>
        <end position="31"/>
    </location>
</feature>
<keyword evidence="5 6" id="KW-0472">Membrane</keyword>
<evidence type="ECO:0000256" key="4">
    <source>
        <dbReference type="ARBA" id="ARBA00022989"/>
    </source>
</evidence>
<evidence type="ECO:0000256" key="5">
    <source>
        <dbReference type="ARBA" id="ARBA00023136"/>
    </source>
</evidence>
<dbReference type="InterPro" id="IPR050833">
    <property type="entry name" value="Poly_Biosynth_Transport"/>
</dbReference>
<dbReference type="InterPro" id="IPR024923">
    <property type="entry name" value="PG_synth_SpoVB"/>
</dbReference>
<dbReference type="PIRSF" id="PIRSF038958">
    <property type="entry name" value="PG_synth_SpoVB"/>
    <property type="match status" value="1"/>
</dbReference>
<reference evidence="7 8" key="1">
    <citation type="submission" date="2018-10" db="EMBL/GenBank/DDBJ databases">
        <title>Phylogenomics of Brevibacillus.</title>
        <authorList>
            <person name="Dunlap C."/>
        </authorList>
    </citation>
    <scope>NUCLEOTIDE SEQUENCE [LARGE SCALE GENOMIC DNA]</scope>
    <source>
        <strain evidence="7 8">JCM 15085</strain>
    </source>
</reference>
<evidence type="ECO:0000256" key="6">
    <source>
        <dbReference type="SAM" id="Phobius"/>
    </source>
</evidence>
<accession>A0A3M8D2H1</accession>
<feature type="transmembrane region" description="Helical" evidence="6">
    <location>
        <begin position="164"/>
        <end position="181"/>
    </location>
</feature>
<comment type="subcellular location">
    <subcellularLocation>
        <location evidence="1">Cell membrane</location>
        <topology evidence="1">Multi-pass membrane protein</topology>
    </subcellularLocation>
</comment>
<feature type="transmembrane region" description="Helical" evidence="6">
    <location>
        <begin position="338"/>
        <end position="358"/>
    </location>
</feature>
<feature type="transmembrane region" description="Helical" evidence="6">
    <location>
        <begin position="374"/>
        <end position="395"/>
    </location>
</feature>
<name>A0A3M8D2H1_9BACL</name>
<protein>
    <submittedName>
        <fullName evidence="7">Polysaccharide biosynthesis protein</fullName>
    </submittedName>
</protein>
<feature type="transmembrane region" description="Helical" evidence="6">
    <location>
        <begin position="94"/>
        <end position="115"/>
    </location>
</feature>
<sequence>MAQEKTSLLFVKGAAILGVAGLVSKLLGAVYRIPYQNIAGDIGLYVYMQVYPLYTTLLILATAGFPIAISKIVSERTAIGDVQGARRSFRVASVALLILGLFFFLLLFGGAPFIADFMGDDHLTTPLRAVAWSLPLLPMVAILRGYFQGHQNMMPTGVSQVMEQLIRVVFILLAAYWAIYIHEDAYLAGTGAVFAAFPGGVAAVLVLLWYWRRDKKNNPALYADTPVDEGDAPSANNPAWSNRQVLASLLRYALPICIGALVLPLIPLVDSITVINMLQWSGMEEHLAKVMKGAFDRSQPLIQFGTFFATSLSLALVPAISEAAAQRQHQLIATRSEIAIRLTFLLGLPASVGLALLAEPVNVMLYGDSNGTQAIAVQSLTIAFATLSIASAGILQGLGRVMRPARNLLIGVVVKLVFNLLLVPFWGITGAALSTVLAYFVAMGLNVLGVKKYTGAKISWRQTALRPFLSVLVMAIVVLVVEWGGYALLGGVIKSERLFHTMVGLVAVGAGALVYLLALLKTGGLTRGDILYLPKGKRISAFLTRFRLLPPSKDHVENI</sequence>
<evidence type="ECO:0000313" key="7">
    <source>
        <dbReference type="EMBL" id="RNB82232.1"/>
    </source>
</evidence>
<keyword evidence="3 6" id="KW-0812">Transmembrane</keyword>
<gene>
    <name evidence="7" type="ORF">EDM58_06465</name>
</gene>
<feature type="transmembrane region" description="Helical" evidence="6">
    <location>
        <begin position="187"/>
        <end position="211"/>
    </location>
</feature>
<feature type="transmembrane region" description="Helical" evidence="6">
    <location>
        <begin position="499"/>
        <end position="520"/>
    </location>
</feature>
<evidence type="ECO:0000256" key="3">
    <source>
        <dbReference type="ARBA" id="ARBA00022692"/>
    </source>
</evidence>
<dbReference type="EMBL" id="RHHT01000010">
    <property type="protein sequence ID" value="RNB82232.1"/>
    <property type="molecule type" value="Genomic_DNA"/>
</dbReference>
<comment type="caution">
    <text evidence="7">The sequence shown here is derived from an EMBL/GenBank/DDBJ whole genome shotgun (WGS) entry which is preliminary data.</text>
</comment>
<dbReference type="CDD" id="cd13124">
    <property type="entry name" value="MATE_SpoVB_like"/>
    <property type="match status" value="1"/>
</dbReference>
<feature type="transmembrane region" description="Helical" evidence="6">
    <location>
        <begin position="432"/>
        <end position="450"/>
    </location>
</feature>
<dbReference type="PANTHER" id="PTHR30250:SF29">
    <property type="entry name" value="POLYSACCHARIDE BIOSYNTHESIS PROTEIN C-TERMINAL DOMAIN-CONTAINING PROTEIN"/>
    <property type="match status" value="1"/>
</dbReference>
<keyword evidence="4 6" id="KW-1133">Transmembrane helix</keyword>
<keyword evidence="2" id="KW-1003">Cell membrane</keyword>
<evidence type="ECO:0000256" key="2">
    <source>
        <dbReference type="ARBA" id="ARBA00022475"/>
    </source>
</evidence>
<feature type="transmembrane region" description="Helical" evidence="6">
    <location>
        <begin position="51"/>
        <end position="73"/>
    </location>
</feature>
<dbReference type="AlphaFoldDB" id="A0A3M8D2H1"/>